<dbReference type="SUPFAM" id="SSF56281">
    <property type="entry name" value="Metallo-hydrolase/oxidoreductase"/>
    <property type="match status" value="1"/>
</dbReference>
<dbReference type="CDD" id="cd07739">
    <property type="entry name" value="metallo-hydrolase-like_MBL-fold"/>
    <property type="match status" value="1"/>
</dbReference>
<gene>
    <name evidence="3" type="ORF">ACFQH5_05365</name>
</gene>
<evidence type="ECO:0000313" key="3">
    <source>
        <dbReference type="EMBL" id="MFC7088971.1"/>
    </source>
</evidence>
<evidence type="ECO:0000259" key="2">
    <source>
        <dbReference type="SMART" id="SM00849"/>
    </source>
</evidence>
<dbReference type="PANTHER" id="PTHR42951:SF14">
    <property type="entry name" value="METALLO-BETA-LACTAMASE SUPERFAMILY PROTEIN"/>
    <property type="match status" value="1"/>
</dbReference>
<dbReference type="SMART" id="SM00849">
    <property type="entry name" value="Lactamase_B"/>
    <property type="match status" value="1"/>
</dbReference>
<dbReference type="InterPro" id="IPR050855">
    <property type="entry name" value="NDM-1-like"/>
</dbReference>
<keyword evidence="4" id="KW-1185">Reference proteome</keyword>
<sequence>MRFKGSLFAAAMALASTSAFAEAPLALSVYNADADSFHVNSVLVSGEQEALLIDTGFTRADALRIAAEVLDSGKTLTTIYISQADPDFYFGTELLGELFPEARLVAAPAVRERILANREAKLAYWGPRLGDNAPQATRLPEPLAGDTLSVEGRVLEVRGLDGELAHRPYVWVPSLEAIVGTIAVFGDLHVWTADTQQAGERQAWLAQLDEMEALAPAVVVPGHMQAGTPLTAENIAYTRDYLLAYERAAAEAEDSQALIDAMRAAYPEAGLEIALQIGAAVTLGEMEW</sequence>
<dbReference type="RefSeq" id="WP_346062601.1">
    <property type="nucleotide sequence ID" value="NZ_BAAADR010000012.1"/>
</dbReference>
<feature type="chain" id="PRO_5046714526" evidence="1">
    <location>
        <begin position="22"/>
        <end position="288"/>
    </location>
</feature>
<feature type="domain" description="Metallo-beta-lactamase" evidence="2">
    <location>
        <begin position="38"/>
        <end position="223"/>
    </location>
</feature>
<dbReference type="EMBL" id="JBHSZP010000013">
    <property type="protein sequence ID" value="MFC7088971.1"/>
    <property type="molecule type" value="Genomic_DNA"/>
</dbReference>
<organism evidence="3 4">
    <name type="scientific">Halomonas salifodinae</name>
    <dbReference type="NCBI Taxonomy" id="438745"/>
    <lineage>
        <taxon>Bacteria</taxon>
        <taxon>Pseudomonadati</taxon>
        <taxon>Pseudomonadota</taxon>
        <taxon>Gammaproteobacteria</taxon>
        <taxon>Oceanospirillales</taxon>
        <taxon>Halomonadaceae</taxon>
        <taxon>Halomonas</taxon>
    </lineage>
</organism>
<dbReference type="Pfam" id="PF00753">
    <property type="entry name" value="Lactamase_B"/>
    <property type="match status" value="1"/>
</dbReference>
<evidence type="ECO:0000313" key="4">
    <source>
        <dbReference type="Proteomes" id="UP001596411"/>
    </source>
</evidence>
<dbReference type="InterPro" id="IPR001279">
    <property type="entry name" value="Metallo-B-lactamas"/>
</dbReference>
<reference evidence="4" key="1">
    <citation type="journal article" date="2019" name="Int. J. Syst. Evol. Microbiol.">
        <title>The Global Catalogue of Microorganisms (GCM) 10K type strain sequencing project: providing services to taxonomists for standard genome sequencing and annotation.</title>
        <authorList>
            <consortium name="The Broad Institute Genomics Platform"/>
            <consortium name="The Broad Institute Genome Sequencing Center for Infectious Disease"/>
            <person name="Wu L."/>
            <person name="Ma J."/>
        </authorList>
    </citation>
    <scope>NUCLEOTIDE SEQUENCE [LARGE SCALE GENOMIC DNA]</scope>
    <source>
        <strain evidence="4">CGMCC 1.13666</strain>
    </source>
</reference>
<dbReference type="PANTHER" id="PTHR42951">
    <property type="entry name" value="METALLO-BETA-LACTAMASE DOMAIN-CONTAINING"/>
    <property type="match status" value="1"/>
</dbReference>
<evidence type="ECO:0000256" key="1">
    <source>
        <dbReference type="SAM" id="SignalP"/>
    </source>
</evidence>
<dbReference type="InterPro" id="IPR036866">
    <property type="entry name" value="RibonucZ/Hydroxyglut_hydro"/>
</dbReference>
<keyword evidence="1" id="KW-0732">Signal</keyword>
<proteinExistence type="predicted"/>
<comment type="caution">
    <text evidence="3">The sequence shown here is derived from an EMBL/GenBank/DDBJ whole genome shotgun (WGS) entry which is preliminary data.</text>
</comment>
<protein>
    <submittedName>
        <fullName evidence="3">MBL fold metallo-hydrolase</fullName>
    </submittedName>
</protein>
<feature type="signal peptide" evidence="1">
    <location>
        <begin position="1"/>
        <end position="21"/>
    </location>
</feature>
<dbReference type="Proteomes" id="UP001596411">
    <property type="component" value="Unassembled WGS sequence"/>
</dbReference>
<dbReference type="Gene3D" id="3.60.15.10">
    <property type="entry name" value="Ribonuclease Z/Hydroxyacylglutathione hydrolase-like"/>
    <property type="match status" value="1"/>
</dbReference>
<name>A0ABW2ESD9_9GAMM</name>
<accession>A0ABW2ESD9</accession>